<dbReference type="Gene3D" id="1.10.260.40">
    <property type="entry name" value="lambda repressor-like DNA-binding domains"/>
    <property type="match status" value="1"/>
</dbReference>
<comment type="caution">
    <text evidence="1">The sequence shown here is derived from an EMBL/GenBank/DDBJ whole genome shotgun (WGS) entry which is preliminary data.</text>
</comment>
<accession>A0ABQ5N0Q6</accession>
<dbReference type="EMBL" id="BRXR01000001">
    <property type="protein sequence ID" value="GLC28777.1"/>
    <property type="molecule type" value="Genomic_DNA"/>
</dbReference>
<dbReference type="SUPFAM" id="SSF47413">
    <property type="entry name" value="lambda repressor-like DNA-binding domains"/>
    <property type="match status" value="1"/>
</dbReference>
<dbReference type="InterPro" id="IPR001387">
    <property type="entry name" value="Cro/C1-type_HTH"/>
</dbReference>
<evidence type="ECO:0000313" key="1">
    <source>
        <dbReference type="EMBL" id="GLC28777.1"/>
    </source>
</evidence>
<reference evidence="1 2" key="1">
    <citation type="journal article" date="2024" name="Int. J. Syst. Evol. Microbiol.">
        <title>Clostridium omnivorum sp. nov., isolated from anoxic soil under the treatment of reductive soil disinfestation.</title>
        <authorList>
            <person name="Ueki A."/>
            <person name="Tonouchi A."/>
            <person name="Kaku N."/>
            <person name="Honma S."/>
            <person name="Ueki K."/>
        </authorList>
    </citation>
    <scope>NUCLEOTIDE SEQUENCE [LARGE SCALE GENOMIC DNA]</scope>
    <source>
        <strain evidence="1 2">E14</strain>
    </source>
</reference>
<dbReference type="Proteomes" id="UP001208567">
    <property type="component" value="Unassembled WGS sequence"/>
</dbReference>
<evidence type="ECO:0000313" key="2">
    <source>
        <dbReference type="Proteomes" id="UP001208567"/>
    </source>
</evidence>
<dbReference type="Gene3D" id="1.25.40.10">
    <property type="entry name" value="Tetratricopeptide repeat domain"/>
    <property type="match status" value="2"/>
</dbReference>
<protein>
    <submittedName>
        <fullName evidence="1">Transcriptional regulator</fullName>
    </submittedName>
</protein>
<dbReference type="RefSeq" id="WP_264848046.1">
    <property type="nucleotide sequence ID" value="NZ_BRXR01000001.1"/>
</dbReference>
<dbReference type="InterPro" id="IPR010982">
    <property type="entry name" value="Lambda_DNA-bd_dom_sf"/>
</dbReference>
<proteinExistence type="predicted"/>
<dbReference type="InterPro" id="IPR019734">
    <property type="entry name" value="TPR_rpt"/>
</dbReference>
<dbReference type="SUPFAM" id="SSF48452">
    <property type="entry name" value="TPR-like"/>
    <property type="match status" value="1"/>
</dbReference>
<gene>
    <name evidence="1" type="ORF">bsdE14_01870</name>
</gene>
<dbReference type="CDD" id="cd00093">
    <property type="entry name" value="HTH_XRE"/>
    <property type="match status" value="1"/>
</dbReference>
<keyword evidence="2" id="KW-1185">Reference proteome</keyword>
<sequence>MESFEILSPGEKIKRIRKSLNLKQFQIVGEDVTRNLISAIENDKANLTPKVAKIVASNINQFCKENNIPFQVSEEYLLEDTVDQANIIADKYIEFIKLNEKNPNFDLSNTVKNIEDFFLKYNLPEKKVIIYELFGNILISIFDYYKGYTYYIKALENCSKISDICKEIEILSNLSYTCMKLNRYNEAIDYNQMALLHTNNLSTNLLFNFKFNNALAYKKLGKLESALTELTNLENIFKNIGEDDKFQLLTLKANCYKELKQYKSAIDLHTFLLSATNNNIERSLIIICNLLEIYLLLKDRKSTKKLLDKCSTYLSLYKQTEDSEYTCQIYREIANSYLLIEDIELARLYFDEAVKFGKKRKNERVLSDVLSSLFDIYNADSNTNDMDNLKNEVLELISLKIIGFDELIIFKLIDYYNNINDTESLRSITNFIIDEKSNF</sequence>
<organism evidence="1 2">
    <name type="scientific">Clostridium omnivorum</name>
    <dbReference type="NCBI Taxonomy" id="1604902"/>
    <lineage>
        <taxon>Bacteria</taxon>
        <taxon>Bacillati</taxon>
        <taxon>Bacillota</taxon>
        <taxon>Clostridia</taxon>
        <taxon>Eubacteriales</taxon>
        <taxon>Clostridiaceae</taxon>
        <taxon>Clostridium</taxon>
    </lineage>
</organism>
<dbReference type="InterPro" id="IPR011990">
    <property type="entry name" value="TPR-like_helical_dom_sf"/>
</dbReference>
<dbReference type="SMART" id="SM00028">
    <property type="entry name" value="TPR"/>
    <property type="match status" value="5"/>
</dbReference>
<name>A0ABQ5N0Q6_9CLOT</name>